<evidence type="ECO:0000313" key="2">
    <source>
        <dbReference type="EMBL" id="KAL3726945.1"/>
    </source>
</evidence>
<evidence type="ECO:0000256" key="1">
    <source>
        <dbReference type="SAM" id="MobiDB-lite"/>
    </source>
</evidence>
<feature type="region of interest" description="Disordered" evidence="1">
    <location>
        <begin position="57"/>
        <end position="157"/>
    </location>
</feature>
<accession>A0ABD3JTX4</accession>
<comment type="caution">
    <text evidence="2">The sequence shown here is derived from an EMBL/GenBank/DDBJ whole genome shotgun (WGS) entry which is preliminary data.</text>
</comment>
<organism evidence="2 3">
    <name type="scientific">Eucalyptus globulus</name>
    <name type="common">Tasmanian blue gum</name>
    <dbReference type="NCBI Taxonomy" id="34317"/>
    <lineage>
        <taxon>Eukaryota</taxon>
        <taxon>Viridiplantae</taxon>
        <taxon>Streptophyta</taxon>
        <taxon>Embryophyta</taxon>
        <taxon>Tracheophyta</taxon>
        <taxon>Spermatophyta</taxon>
        <taxon>Magnoliopsida</taxon>
        <taxon>eudicotyledons</taxon>
        <taxon>Gunneridae</taxon>
        <taxon>Pentapetalae</taxon>
        <taxon>rosids</taxon>
        <taxon>malvids</taxon>
        <taxon>Myrtales</taxon>
        <taxon>Myrtaceae</taxon>
        <taxon>Myrtoideae</taxon>
        <taxon>Eucalypteae</taxon>
        <taxon>Eucalyptus</taxon>
    </lineage>
</organism>
<dbReference type="AlphaFoldDB" id="A0ABD3JTX4"/>
<feature type="compositionally biased region" description="Low complexity" evidence="1">
    <location>
        <begin position="84"/>
        <end position="95"/>
    </location>
</feature>
<sequence length="176" mass="19444">MPTKMKGLLKGPRCISHIFGFCEYELSSMSAPMIRQQLIRCILMRMSKFHSTPQLMLQPVDPLGDTTDPPIQLDAQDSPRHQLSTSFGSPQSSPSEWGSDAMKHARQHRKSAASADAPPQKSLRKSKGSSGGGWIRTLRSKGQTWIRSEHGQGLKKIQSHLRAVAEVTGEGKGQKR</sequence>
<reference evidence="2 3" key="1">
    <citation type="submission" date="2024-11" db="EMBL/GenBank/DDBJ databases">
        <title>Chromosome-level genome assembly of Eucalyptus globulus Labill. provides insights into its genome evolution.</title>
        <authorList>
            <person name="Li X."/>
        </authorList>
    </citation>
    <scope>NUCLEOTIDE SEQUENCE [LARGE SCALE GENOMIC DNA]</scope>
    <source>
        <strain evidence="2">CL2024</strain>
        <tissue evidence="2">Fresh tender leaves</tissue>
    </source>
</reference>
<gene>
    <name evidence="2" type="ORF">ACJRO7_031793</name>
</gene>
<protein>
    <submittedName>
        <fullName evidence="2">Uncharacterized protein</fullName>
    </submittedName>
</protein>
<dbReference type="EMBL" id="JBJKBG010000008">
    <property type="protein sequence ID" value="KAL3726945.1"/>
    <property type="molecule type" value="Genomic_DNA"/>
</dbReference>
<proteinExistence type="predicted"/>
<dbReference type="Proteomes" id="UP001634007">
    <property type="component" value="Unassembled WGS sequence"/>
</dbReference>
<evidence type="ECO:0000313" key="3">
    <source>
        <dbReference type="Proteomes" id="UP001634007"/>
    </source>
</evidence>
<keyword evidence="3" id="KW-1185">Reference proteome</keyword>
<name>A0ABD3JTX4_EUCGL</name>